<dbReference type="OrthoDB" id="694183at2759"/>
<dbReference type="Proteomes" id="UP000729402">
    <property type="component" value="Unassembled WGS sequence"/>
</dbReference>
<dbReference type="PANTHER" id="PTHR33110:SF143">
    <property type="entry name" value="F-BOX DOMAIN CONTAINING PROTEIN, EXPRESSED"/>
    <property type="match status" value="1"/>
</dbReference>
<evidence type="ECO:0000259" key="2">
    <source>
        <dbReference type="Pfam" id="PF03478"/>
    </source>
</evidence>
<accession>A0A8J5RH85</accession>
<proteinExistence type="predicted"/>
<reference evidence="3" key="1">
    <citation type="journal article" date="2021" name="bioRxiv">
        <title>Whole Genome Assembly and Annotation of Northern Wild Rice, Zizania palustris L., Supports a Whole Genome Duplication in the Zizania Genus.</title>
        <authorList>
            <person name="Haas M."/>
            <person name="Kono T."/>
            <person name="Macchietto M."/>
            <person name="Millas R."/>
            <person name="McGilp L."/>
            <person name="Shao M."/>
            <person name="Duquette J."/>
            <person name="Hirsch C.N."/>
            <person name="Kimball J."/>
        </authorList>
    </citation>
    <scope>NUCLEOTIDE SEQUENCE</scope>
    <source>
        <tissue evidence="3">Fresh leaf tissue</tissue>
    </source>
</reference>
<organism evidence="3 4">
    <name type="scientific">Zizania palustris</name>
    <name type="common">Northern wild rice</name>
    <dbReference type="NCBI Taxonomy" id="103762"/>
    <lineage>
        <taxon>Eukaryota</taxon>
        <taxon>Viridiplantae</taxon>
        <taxon>Streptophyta</taxon>
        <taxon>Embryophyta</taxon>
        <taxon>Tracheophyta</taxon>
        <taxon>Spermatophyta</taxon>
        <taxon>Magnoliopsida</taxon>
        <taxon>Liliopsida</taxon>
        <taxon>Poales</taxon>
        <taxon>Poaceae</taxon>
        <taxon>BOP clade</taxon>
        <taxon>Oryzoideae</taxon>
        <taxon>Oryzeae</taxon>
        <taxon>Zizaniinae</taxon>
        <taxon>Zizania</taxon>
    </lineage>
</organism>
<feature type="region of interest" description="Disordered" evidence="1">
    <location>
        <begin position="124"/>
        <end position="149"/>
    </location>
</feature>
<dbReference type="InterPro" id="IPR005174">
    <property type="entry name" value="KIB1-4_b-propeller"/>
</dbReference>
<evidence type="ECO:0000313" key="3">
    <source>
        <dbReference type="EMBL" id="KAG8049108.1"/>
    </source>
</evidence>
<evidence type="ECO:0000313" key="4">
    <source>
        <dbReference type="Proteomes" id="UP000729402"/>
    </source>
</evidence>
<evidence type="ECO:0000256" key="1">
    <source>
        <dbReference type="SAM" id="MobiDB-lite"/>
    </source>
</evidence>
<dbReference type="AlphaFoldDB" id="A0A8J5RH85"/>
<sequence>MMKKKMVVAAAAQLSWKDLPVDLLHLVLMCLPSLADRLRLRAACRSWRVGGRRRGQPLPPPRPWFAFRDGSLVDHDGAAVGCATPILGRGVVSYLVVDNLAFLLHDDGGCSLLNPLSTSAATPLPMAVPADATGETTPESDSESESSPANRIEKAYAKLVLSSPLHSSEDPFVAVVTPKGFNVVVSSCKRRHGVASIISCPSRTKYPNENKDCISDIAFLQGKKLYALTKAEGLHLLDLDDNGLTNTTPDVPSGFQQCIADDDEQQEVRDQGDYHYPPVVVILRYLVESNGRLLMVRRWMSCPRISLLGDMDETYQFEVFEADLTGVHGRWTKVDSLDGQAIFLSSECSKSVTASQCAGGIQEDCIYFMHRIFDNPSREYFDTCSYPLADSGVYNLRDGRITPLLSEAAMQRLERKRQFLTWFFPADAIPLMAQRFLLEGLRNLGSF</sequence>
<keyword evidence="4" id="KW-1185">Reference proteome</keyword>
<feature type="domain" description="KIB1-4 beta-propeller" evidence="2">
    <location>
        <begin position="103"/>
        <end position="395"/>
    </location>
</feature>
<name>A0A8J5RH85_ZIZPA</name>
<gene>
    <name evidence="3" type="ORF">GUJ93_ZPchr0009g371</name>
</gene>
<reference evidence="3" key="2">
    <citation type="submission" date="2021-02" db="EMBL/GenBank/DDBJ databases">
        <authorList>
            <person name="Kimball J.A."/>
            <person name="Haas M.W."/>
            <person name="Macchietto M."/>
            <person name="Kono T."/>
            <person name="Duquette J."/>
            <person name="Shao M."/>
        </authorList>
    </citation>
    <scope>NUCLEOTIDE SEQUENCE</scope>
    <source>
        <tissue evidence="3">Fresh leaf tissue</tissue>
    </source>
</reference>
<comment type="caution">
    <text evidence="3">The sequence shown here is derived from an EMBL/GenBank/DDBJ whole genome shotgun (WGS) entry which is preliminary data.</text>
</comment>
<protein>
    <recommendedName>
        <fullName evidence="2">KIB1-4 beta-propeller domain-containing protein</fullName>
    </recommendedName>
</protein>
<dbReference type="PANTHER" id="PTHR33110">
    <property type="entry name" value="F-BOX/KELCH-REPEAT PROTEIN-RELATED"/>
    <property type="match status" value="1"/>
</dbReference>
<dbReference type="CDD" id="cd09917">
    <property type="entry name" value="F-box_SF"/>
    <property type="match status" value="1"/>
</dbReference>
<dbReference type="Pfam" id="PF03478">
    <property type="entry name" value="Beta-prop_KIB1-4"/>
    <property type="match status" value="1"/>
</dbReference>
<dbReference type="EMBL" id="JAAALK010000289">
    <property type="protein sequence ID" value="KAG8049108.1"/>
    <property type="molecule type" value="Genomic_DNA"/>
</dbReference>